<accession>A0A819YIK5</accession>
<gene>
    <name evidence="1" type="ORF">OXD698_LOCUS38219</name>
</gene>
<dbReference type="AlphaFoldDB" id="A0A819YIK5"/>
<sequence>EQISDLNIFREYEKCDEDETKETFPNALISSKEI</sequence>
<dbReference type="EMBL" id="CAJOAZ010007097">
    <property type="protein sequence ID" value="CAF4153831.1"/>
    <property type="molecule type" value="Genomic_DNA"/>
</dbReference>
<proteinExistence type="predicted"/>
<evidence type="ECO:0000313" key="2">
    <source>
        <dbReference type="Proteomes" id="UP000663844"/>
    </source>
</evidence>
<feature type="non-terminal residue" evidence="1">
    <location>
        <position position="1"/>
    </location>
</feature>
<comment type="caution">
    <text evidence="1">The sequence shown here is derived from an EMBL/GenBank/DDBJ whole genome shotgun (WGS) entry which is preliminary data.</text>
</comment>
<dbReference type="Proteomes" id="UP000663844">
    <property type="component" value="Unassembled WGS sequence"/>
</dbReference>
<protein>
    <submittedName>
        <fullName evidence="1">Uncharacterized protein</fullName>
    </submittedName>
</protein>
<reference evidence="1" key="1">
    <citation type="submission" date="2021-02" db="EMBL/GenBank/DDBJ databases">
        <authorList>
            <person name="Nowell W R."/>
        </authorList>
    </citation>
    <scope>NUCLEOTIDE SEQUENCE</scope>
</reference>
<evidence type="ECO:0000313" key="1">
    <source>
        <dbReference type="EMBL" id="CAF4153831.1"/>
    </source>
</evidence>
<name>A0A819YIK5_9BILA</name>
<organism evidence="1 2">
    <name type="scientific">Adineta steineri</name>
    <dbReference type="NCBI Taxonomy" id="433720"/>
    <lineage>
        <taxon>Eukaryota</taxon>
        <taxon>Metazoa</taxon>
        <taxon>Spiralia</taxon>
        <taxon>Gnathifera</taxon>
        <taxon>Rotifera</taxon>
        <taxon>Eurotatoria</taxon>
        <taxon>Bdelloidea</taxon>
        <taxon>Adinetida</taxon>
        <taxon>Adinetidae</taxon>
        <taxon>Adineta</taxon>
    </lineage>
</organism>